<feature type="transmembrane region" description="Helical" evidence="1">
    <location>
        <begin position="127"/>
        <end position="149"/>
    </location>
</feature>
<feature type="transmembrane region" description="Helical" evidence="1">
    <location>
        <begin position="422"/>
        <end position="441"/>
    </location>
</feature>
<gene>
    <name evidence="2" type="ORF">IFO67_04180</name>
</gene>
<protein>
    <submittedName>
        <fullName evidence="2">Uncharacterized protein</fullName>
    </submittedName>
</protein>
<reference evidence="3" key="1">
    <citation type="submission" date="2023-07" db="EMBL/GenBank/DDBJ databases">
        <title>Thauera sp. CAU 1555 isolated from sand of Yaerae Beach.</title>
        <authorList>
            <person name="Kim W."/>
        </authorList>
    </citation>
    <scope>NUCLEOTIDE SEQUENCE [LARGE SCALE GENOMIC DNA]</scope>
    <source>
        <strain evidence="3">CAU 1555</strain>
    </source>
</reference>
<feature type="transmembrane region" description="Helical" evidence="1">
    <location>
        <begin position="12"/>
        <end position="31"/>
    </location>
</feature>
<sequence length="442" mass="46071">MSDPLPHALSRPRAAGAAWAMCAMILLALLYGARALPAWPAGIAAWTAGVLLWPRLDRRQKRFAMGLSALGGLALAGAVWQGLAPEWSRLLTQNTALLGMLGAVSFLQLVGLGVGADDLPRGAKARWLTLGGVHLFGAVINMSAIFIMAERISAGGRLSPRQAAVLARGFLAAALWSPFFAAMAVALTYAPGARVGEVVLAGLPLALGVLWLAGRMPVRRDPAAEAEAAFIGFPMRLGALWLPVVLSVAVIVGHAWLPGWSSLGIISAAALGLALLAALAANGLRDGAGRVLRHAEHRLPAMSGEMLLFLSAGVFATGLQALFGAQAGWMPFSHFGPLQAALLLAGMMLLSALGIHAVVSIVMVSAWLAPLSPDPLLLAMIFLQSWAIGLAANPMAGVHLSLQGRFGLSALALARGNLRYCMAAYGLCVLWLAVVGTWRGLW</sequence>
<dbReference type="Proteomes" id="UP000603602">
    <property type="component" value="Unassembled WGS sequence"/>
</dbReference>
<feature type="transmembrane region" description="Helical" evidence="1">
    <location>
        <begin position="198"/>
        <end position="218"/>
    </location>
</feature>
<keyword evidence="3" id="KW-1185">Reference proteome</keyword>
<feature type="transmembrane region" description="Helical" evidence="1">
    <location>
        <begin position="95"/>
        <end position="115"/>
    </location>
</feature>
<feature type="transmembrane region" description="Helical" evidence="1">
    <location>
        <begin position="170"/>
        <end position="192"/>
    </location>
</feature>
<proteinExistence type="predicted"/>
<keyword evidence="1" id="KW-0472">Membrane</keyword>
<feature type="transmembrane region" description="Helical" evidence="1">
    <location>
        <begin position="341"/>
        <end position="369"/>
    </location>
</feature>
<dbReference type="EMBL" id="JACYTO010000001">
    <property type="protein sequence ID" value="MBD8502070.1"/>
    <property type="molecule type" value="Genomic_DNA"/>
</dbReference>
<feature type="transmembrane region" description="Helical" evidence="1">
    <location>
        <begin position="239"/>
        <end position="257"/>
    </location>
</feature>
<keyword evidence="1" id="KW-0812">Transmembrane</keyword>
<name>A0ABR9B963_9RHOO</name>
<keyword evidence="1" id="KW-1133">Transmembrane helix</keyword>
<feature type="transmembrane region" description="Helical" evidence="1">
    <location>
        <begin position="306"/>
        <end position="329"/>
    </location>
</feature>
<organism evidence="2 3">
    <name type="scientific">Thauera sedimentorum</name>
    <dbReference type="NCBI Taxonomy" id="2767595"/>
    <lineage>
        <taxon>Bacteria</taxon>
        <taxon>Pseudomonadati</taxon>
        <taxon>Pseudomonadota</taxon>
        <taxon>Betaproteobacteria</taxon>
        <taxon>Rhodocyclales</taxon>
        <taxon>Zoogloeaceae</taxon>
        <taxon>Thauera</taxon>
    </lineage>
</organism>
<comment type="caution">
    <text evidence="2">The sequence shown here is derived from an EMBL/GenBank/DDBJ whole genome shotgun (WGS) entry which is preliminary data.</text>
</comment>
<feature type="transmembrane region" description="Helical" evidence="1">
    <location>
        <begin position="62"/>
        <end position="83"/>
    </location>
</feature>
<evidence type="ECO:0000313" key="3">
    <source>
        <dbReference type="Proteomes" id="UP000603602"/>
    </source>
</evidence>
<dbReference type="RefSeq" id="WP_187716870.1">
    <property type="nucleotide sequence ID" value="NZ_JACTAH010000001.1"/>
</dbReference>
<evidence type="ECO:0000313" key="2">
    <source>
        <dbReference type="EMBL" id="MBD8502070.1"/>
    </source>
</evidence>
<feature type="transmembrane region" description="Helical" evidence="1">
    <location>
        <begin position="376"/>
        <end position="402"/>
    </location>
</feature>
<accession>A0ABR9B963</accession>
<evidence type="ECO:0000256" key="1">
    <source>
        <dbReference type="SAM" id="Phobius"/>
    </source>
</evidence>
<feature type="transmembrane region" description="Helical" evidence="1">
    <location>
        <begin position="263"/>
        <end position="285"/>
    </location>
</feature>